<proteinExistence type="predicted"/>
<evidence type="ECO:0008006" key="4">
    <source>
        <dbReference type="Google" id="ProtNLM"/>
    </source>
</evidence>
<dbReference type="Proteomes" id="UP000237662">
    <property type="component" value="Unassembled WGS sequence"/>
</dbReference>
<keyword evidence="3" id="KW-1185">Reference proteome</keyword>
<accession>A0A2S6I5R4</accession>
<protein>
    <recommendedName>
        <fullName evidence="4">Sporulation related protein</fullName>
    </recommendedName>
</protein>
<organism evidence="2 3">
    <name type="scientific">Neolewinella xylanilytica</name>
    <dbReference type="NCBI Taxonomy" id="1514080"/>
    <lineage>
        <taxon>Bacteria</taxon>
        <taxon>Pseudomonadati</taxon>
        <taxon>Bacteroidota</taxon>
        <taxon>Saprospiria</taxon>
        <taxon>Saprospirales</taxon>
        <taxon>Lewinellaceae</taxon>
        <taxon>Neolewinella</taxon>
    </lineage>
</organism>
<keyword evidence="1" id="KW-0812">Transmembrane</keyword>
<keyword evidence="1" id="KW-1133">Transmembrane helix</keyword>
<comment type="caution">
    <text evidence="2">The sequence shown here is derived from an EMBL/GenBank/DDBJ whole genome shotgun (WGS) entry which is preliminary data.</text>
</comment>
<evidence type="ECO:0000256" key="1">
    <source>
        <dbReference type="SAM" id="Phobius"/>
    </source>
</evidence>
<evidence type="ECO:0000313" key="3">
    <source>
        <dbReference type="Proteomes" id="UP000237662"/>
    </source>
</evidence>
<feature type="transmembrane region" description="Helical" evidence="1">
    <location>
        <begin position="151"/>
        <end position="169"/>
    </location>
</feature>
<keyword evidence="1" id="KW-0472">Membrane</keyword>
<dbReference type="EMBL" id="PTJC01000006">
    <property type="protein sequence ID" value="PPK86517.1"/>
    <property type="molecule type" value="Genomic_DNA"/>
</dbReference>
<evidence type="ECO:0000313" key="2">
    <source>
        <dbReference type="EMBL" id="PPK86517.1"/>
    </source>
</evidence>
<reference evidence="2 3" key="1">
    <citation type="submission" date="2018-02" db="EMBL/GenBank/DDBJ databases">
        <title>Genomic Encyclopedia of Archaeal and Bacterial Type Strains, Phase II (KMG-II): from individual species to whole genera.</title>
        <authorList>
            <person name="Goeker M."/>
        </authorList>
    </citation>
    <scope>NUCLEOTIDE SEQUENCE [LARGE SCALE GENOMIC DNA]</scope>
    <source>
        <strain evidence="2 3">DSM 29526</strain>
    </source>
</reference>
<sequence>MEEGRVCLPGIGTLLVVEQPAMVSLIEGRASAPCARVAFNGNLVVDDGRLRREIGPEDAEAFVRQTRDSLEAGRTVLLDGIGKLYRHQDGDVRFSPGATNFSKESFGLPEINLKPIVRKEKPAAVPPRPSAAPNQEVVVAKSAWPMQYRGVLWYAAGLAGLLLVLYLLFRLGGAIGEQFATPDDRPTARERAPALVRPAEDAALIDANDVRPAAPPTLEPSATVVRPPEDQPIASQTNTAIIAIGLYARQRNVDKQVRRLSEAGYTPFTEEVGRNTRLGVEVTYSDESRLRQVLREIRARYTSDAFVMRVNGEERRPEQR</sequence>
<gene>
    <name evidence="2" type="ORF">CLV84_3448</name>
</gene>
<dbReference type="AlphaFoldDB" id="A0A2S6I5R4"/>
<name>A0A2S6I5R4_9BACT</name>